<sequence length="170" mass="18211">MGLFRAMPFYEELEADVGPGGTGRDQPPQYHQSSGQQSRVVTASGRRCDVRESTSVGSRELGDHRHETPAEFPLPIPYIIPGMVCIGTIVRPNTLQQAALTAQCVSAFQKGRKVMSAPSCSFSFMAALFADTSGDMNDVLDHPIAGSFGANEELGSTANHPSSMQIILLP</sequence>
<reference evidence="1" key="1">
    <citation type="submission" date="2021-08" db="EMBL/GenBank/DDBJ databases">
        <title>The first chromosome-level gecko genome reveals the dynamic sex chromosomes of Neotropical dwarf geckos (Sphaerodactylidae: Sphaerodactylus).</title>
        <authorList>
            <person name="Pinto B.J."/>
            <person name="Keating S.E."/>
            <person name="Gamble T."/>
        </authorList>
    </citation>
    <scope>NUCLEOTIDE SEQUENCE</scope>
    <source>
        <strain evidence="1">TG3544</strain>
    </source>
</reference>
<name>A0ACB8FAW8_9SAUR</name>
<dbReference type="EMBL" id="CM037621">
    <property type="protein sequence ID" value="KAH8002375.1"/>
    <property type="molecule type" value="Genomic_DNA"/>
</dbReference>
<gene>
    <name evidence="1" type="ORF">K3G42_023599</name>
</gene>
<comment type="caution">
    <text evidence="1">The sequence shown here is derived from an EMBL/GenBank/DDBJ whole genome shotgun (WGS) entry which is preliminary data.</text>
</comment>
<protein>
    <submittedName>
        <fullName evidence="1">Uncharacterized protein</fullName>
    </submittedName>
</protein>
<dbReference type="Proteomes" id="UP000827872">
    <property type="component" value="Linkage Group LG08"/>
</dbReference>
<evidence type="ECO:0000313" key="1">
    <source>
        <dbReference type="EMBL" id="KAH8002375.1"/>
    </source>
</evidence>
<keyword evidence="2" id="KW-1185">Reference proteome</keyword>
<accession>A0ACB8FAW8</accession>
<evidence type="ECO:0000313" key="2">
    <source>
        <dbReference type="Proteomes" id="UP000827872"/>
    </source>
</evidence>
<proteinExistence type="predicted"/>
<organism evidence="1 2">
    <name type="scientific">Sphaerodactylus townsendi</name>
    <dbReference type="NCBI Taxonomy" id="933632"/>
    <lineage>
        <taxon>Eukaryota</taxon>
        <taxon>Metazoa</taxon>
        <taxon>Chordata</taxon>
        <taxon>Craniata</taxon>
        <taxon>Vertebrata</taxon>
        <taxon>Euteleostomi</taxon>
        <taxon>Lepidosauria</taxon>
        <taxon>Squamata</taxon>
        <taxon>Bifurcata</taxon>
        <taxon>Gekkota</taxon>
        <taxon>Sphaerodactylidae</taxon>
        <taxon>Sphaerodactylus</taxon>
    </lineage>
</organism>